<dbReference type="InterPro" id="IPR015424">
    <property type="entry name" value="PyrdxlP-dep_Trfase"/>
</dbReference>
<dbReference type="InterPro" id="IPR004838">
    <property type="entry name" value="NHTrfase_class1_PyrdxlP-BS"/>
</dbReference>
<dbReference type="GO" id="GO:0008483">
    <property type="term" value="F:transaminase activity"/>
    <property type="evidence" value="ECO:0007669"/>
    <property type="project" value="UniProtKB-KW"/>
</dbReference>
<comment type="caution">
    <text evidence="3">The sequence shown here is derived from an EMBL/GenBank/DDBJ whole genome shotgun (WGS) entry which is preliminary data.</text>
</comment>
<dbReference type="InterPro" id="IPR015421">
    <property type="entry name" value="PyrdxlP-dep_Trfase_major"/>
</dbReference>
<feature type="domain" description="Aminotransferase class I/classII large" evidence="2">
    <location>
        <begin position="51"/>
        <end position="362"/>
    </location>
</feature>
<reference evidence="3 4" key="1">
    <citation type="submission" date="2018-08" db="EMBL/GenBank/DDBJ databases">
        <title>Genome analysis of the thermophilic bacterium of the candidate phylum Aminicenantes from deep subsurface aquifer revealed its physiology and ecological role.</title>
        <authorList>
            <person name="Kadnikov V.V."/>
            <person name="Mardanov A.V."/>
            <person name="Beletsky A.V."/>
            <person name="Karnachuk O.V."/>
            <person name="Ravin N.V."/>
        </authorList>
    </citation>
    <scope>NUCLEOTIDE SEQUENCE [LARGE SCALE GENOMIC DNA]</scope>
    <source>
        <strain evidence="3">BY38</strain>
    </source>
</reference>
<dbReference type="AlphaFoldDB" id="A0A3E2BJK8"/>
<dbReference type="Pfam" id="PF00155">
    <property type="entry name" value="Aminotran_1_2"/>
    <property type="match status" value="1"/>
</dbReference>
<evidence type="ECO:0000313" key="3">
    <source>
        <dbReference type="EMBL" id="RFT14874.1"/>
    </source>
</evidence>
<accession>A0A3E2BJK8</accession>
<dbReference type="GO" id="GO:0030170">
    <property type="term" value="F:pyridoxal phosphate binding"/>
    <property type="evidence" value="ECO:0007669"/>
    <property type="project" value="InterPro"/>
</dbReference>
<dbReference type="Proteomes" id="UP000257323">
    <property type="component" value="Unassembled WGS sequence"/>
</dbReference>
<sequence length="371" mass="42206">MKIEIFKMERMQSLWENVVDYNLSESGVHPLNLKELLLPGELEELAAVEIGYTQTNGTPRLRENIARLYPGIDPEQIMVTAGSSEANFLLMWSLLEPGDELVFELPNYMQMWGLSRSFGARVKPLWLRPELGWQPDPDDLRKLVNGNTRLIILTNPNNPTGAILSREIREEIVRQADKVGAWLLVDEVYRGAERNGLETPSFWGSYDRLVVVAGLSKAYGLPGLRLGWLAGPPELVRKIWTYHDYTTISVSALTDHLATRVLEPDRRQKILKRTRDILNNNLPVLENWLNGFNGLFSYLPPQAGAILFARYNLQINSTELVEKILKEKSVLLVPGDHFELDQHLRFGYGSSQDYLKRALDRVAEVISSLNT</sequence>
<keyword evidence="1 3" id="KW-0032">Aminotransferase</keyword>
<dbReference type="InterPro" id="IPR015422">
    <property type="entry name" value="PyrdxlP-dep_Trfase_small"/>
</dbReference>
<dbReference type="EMBL" id="QUAH01000017">
    <property type="protein sequence ID" value="RFT14874.1"/>
    <property type="molecule type" value="Genomic_DNA"/>
</dbReference>
<name>A0A3E2BJK8_9BACT</name>
<evidence type="ECO:0000259" key="2">
    <source>
        <dbReference type="Pfam" id="PF00155"/>
    </source>
</evidence>
<comment type="similarity">
    <text evidence="1">Belongs to the class-I pyridoxal-phosphate-dependent aminotransferase family.</text>
</comment>
<dbReference type="Gene3D" id="3.90.1150.10">
    <property type="entry name" value="Aspartate Aminotransferase, domain 1"/>
    <property type="match status" value="1"/>
</dbReference>
<dbReference type="SUPFAM" id="SSF53383">
    <property type="entry name" value="PLP-dependent transferases"/>
    <property type="match status" value="1"/>
</dbReference>
<dbReference type="PANTHER" id="PTHR43510:SF1">
    <property type="entry name" value="AMINOTRANSFERASE FUNCTION, HYPOTHETICAL (EUROFUNG)"/>
    <property type="match status" value="1"/>
</dbReference>
<keyword evidence="1 3" id="KW-0808">Transferase</keyword>
<dbReference type="Gene3D" id="3.40.640.10">
    <property type="entry name" value="Type I PLP-dependent aspartate aminotransferase-like (Major domain)"/>
    <property type="match status" value="1"/>
</dbReference>
<protein>
    <recommendedName>
        <fullName evidence="1">Aminotransferase</fullName>
        <ecNumber evidence="1">2.6.1.-</ecNumber>
    </recommendedName>
</protein>
<proteinExistence type="inferred from homology"/>
<evidence type="ECO:0000256" key="1">
    <source>
        <dbReference type="RuleBase" id="RU000481"/>
    </source>
</evidence>
<dbReference type="PROSITE" id="PS00105">
    <property type="entry name" value="AA_TRANSFER_CLASS_1"/>
    <property type="match status" value="1"/>
</dbReference>
<dbReference type="InterPro" id="IPR004839">
    <property type="entry name" value="Aminotransferase_I/II_large"/>
</dbReference>
<evidence type="ECO:0000313" key="4">
    <source>
        <dbReference type="Proteomes" id="UP000257323"/>
    </source>
</evidence>
<dbReference type="CDD" id="cd00609">
    <property type="entry name" value="AAT_like"/>
    <property type="match status" value="1"/>
</dbReference>
<gene>
    <name evidence="3" type="ORF">OP8BY_1472</name>
</gene>
<organism evidence="3 4">
    <name type="scientific">Candidatus Saccharicenans subterraneus</name>
    <dbReference type="NCBI Taxonomy" id="2508984"/>
    <lineage>
        <taxon>Bacteria</taxon>
        <taxon>Candidatus Aminicenantota</taxon>
        <taxon>Candidatus Aminicenantia</taxon>
        <taxon>Candidatus Aminicenantales</taxon>
        <taxon>Candidatus Saccharicenantaceae</taxon>
        <taxon>Candidatus Saccharicenans</taxon>
    </lineage>
</organism>
<dbReference type="EC" id="2.6.1.-" evidence="1"/>
<comment type="cofactor">
    <cofactor evidence="1">
        <name>pyridoxal 5'-phosphate</name>
        <dbReference type="ChEBI" id="CHEBI:597326"/>
    </cofactor>
</comment>
<dbReference type="PANTHER" id="PTHR43510">
    <property type="entry name" value="AMINOTRANSFERASE FUNCTION, HYPOTHETICAL (EUROFUNG)"/>
    <property type="match status" value="1"/>
</dbReference>